<evidence type="ECO:0000256" key="1">
    <source>
        <dbReference type="ARBA" id="ARBA00022649"/>
    </source>
</evidence>
<feature type="compositionally biased region" description="Low complexity" evidence="7">
    <location>
        <begin position="36"/>
        <end position="55"/>
    </location>
</feature>
<feature type="region of interest" description="Disordered" evidence="7">
    <location>
        <begin position="28"/>
        <end position="63"/>
    </location>
</feature>
<evidence type="ECO:0000313" key="10">
    <source>
        <dbReference type="EMBL" id="RXZ87417.1"/>
    </source>
</evidence>
<evidence type="ECO:0000256" key="2">
    <source>
        <dbReference type="ARBA" id="ARBA00022676"/>
    </source>
</evidence>
<feature type="active site" description="Proton acceptor" evidence="6">
    <location>
        <position position="111"/>
    </location>
</feature>
<dbReference type="GO" id="GO:0003677">
    <property type="term" value="F:DNA binding"/>
    <property type="evidence" value="ECO:0007669"/>
    <property type="project" value="UniProtKB-UniRule"/>
</dbReference>
<accession>A0A4Q2M7W8</accession>
<dbReference type="OrthoDB" id="9813972at2"/>
<dbReference type="GO" id="GO:0016757">
    <property type="term" value="F:glycosyltransferase activity"/>
    <property type="evidence" value="ECO:0007669"/>
    <property type="project" value="UniProtKB-UniRule"/>
</dbReference>
<organism evidence="10 11">
    <name type="scientific">Agromyces atrinae</name>
    <dbReference type="NCBI Taxonomy" id="592376"/>
    <lineage>
        <taxon>Bacteria</taxon>
        <taxon>Bacillati</taxon>
        <taxon>Actinomycetota</taxon>
        <taxon>Actinomycetes</taxon>
        <taxon>Micrococcales</taxon>
        <taxon>Microbacteriaceae</taxon>
        <taxon>Agromyces</taxon>
    </lineage>
</organism>
<evidence type="ECO:0000256" key="5">
    <source>
        <dbReference type="ARBA" id="ARBA00023125"/>
    </source>
</evidence>
<dbReference type="InterPro" id="IPR029494">
    <property type="entry name" value="DarT"/>
</dbReference>
<feature type="binding site" evidence="6">
    <location>
        <position position="79"/>
    </location>
    <ligand>
        <name>NAD(+)</name>
        <dbReference type="ChEBI" id="CHEBI:57540"/>
    </ligand>
</feature>
<comment type="caution">
    <text evidence="10">The sequence shown here is derived from an EMBL/GenBank/DDBJ whole genome shotgun (WGS) entry which is preliminary data.</text>
</comment>
<name>A0A4Q2M7W8_9MICO</name>
<keyword evidence="3 6" id="KW-0808">Transferase</keyword>
<feature type="binding site" evidence="6">
    <location>
        <begin position="70"/>
        <end position="72"/>
    </location>
    <ligand>
        <name>NAD(+)</name>
        <dbReference type="ChEBI" id="CHEBI:57540"/>
    </ligand>
</feature>
<evidence type="ECO:0000259" key="8">
    <source>
        <dbReference type="PROSITE" id="PS52018"/>
    </source>
</evidence>
<evidence type="ECO:0000313" key="12">
    <source>
        <dbReference type="Proteomes" id="UP000581087"/>
    </source>
</evidence>
<keyword evidence="4 6" id="KW-0548">Nucleotidyltransferase</keyword>
<protein>
    <submittedName>
        <fullName evidence="10">DUF4433 domain-containing protein</fullName>
    </submittedName>
</protein>
<sequence length="265" mass="28296">MGDECIHGFDDGLCAICFPPPEPVKAEPVARVRTTRAPGASSTPRSRPASRTPGAPARPPVRVNDQRLYHVTHIDNLAGILEAGGVLADVSAANAATPAIDVSSSLQREVRRQTIADGRAIAEFVPFHLTPDGSTWAAIRTNEGDSRLTDAAVELSATDFVVLVAAIAGIGDDYVVTDRDAADPDARVSTSEDEARRLLVRLIGDDESDAILEAELLIHEAVPLDSFTVIGVANDKVRDVVRDALRGSGHSLRVVVYPPWFRPVE</sequence>
<feature type="binding site" evidence="6">
    <location>
        <position position="111"/>
    </location>
    <ligand>
        <name>NAD(+)</name>
        <dbReference type="ChEBI" id="CHEBI:57540"/>
    </ligand>
</feature>
<keyword evidence="11" id="KW-1185">Reference proteome</keyword>
<evidence type="ECO:0000256" key="6">
    <source>
        <dbReference type="PROSITE-ProRule" id="PRU01362"/>
    </source>
</evidence>
<comment type="similarity">
    <text evidence="6">Belongs to the DarT ADP-ribosyltransferase family.</text>
</comment>
<evidence type="ECO:0000256" key="4">
    <source>
        <dbReference type="ARBA" id="ARBA00022695"/>
    </source>
</evidence>
<dbReference type="Pfam" id="PF14487">
    <property type="entry name" value="DarT"/>
    <property type="match status" value="1"/>
</dbReference>
<dbReference type="EMBL" id="JACCBI010000001">
    <property type="protein sequence ID" value="NYD66758.1"/>
    <property type="molecule type" value="Genomic_DNA"/>
</dbReference>
<dbReference type="GO" id="GO:0016779">
    <property type="term" value="F:nucleotidyltransferase activity"/>
    <property type="evidence" value="ECO:0007669"/>
    <property type="project" value="UniProtKB-UniRule"/>
</dbReference>
<feature type="binding site" evidence="6">
    <location>
        <position position="87"/>
    </location>
    <ligand>
        <name>NAD(+)</name>
        <dbReference type="ChEBI" id="CHEBI:57540"/>
    </ligand>
</feature>
<dbReference type="Proteomes" id="UP000292686">
    <property type="component" value="Unassembled WGS sequence"/>
</dbReference>
<proteinExistence type="inferred from homology"/>
<dbReference type="PROSITE" id="PS52018">
    <property type="entry name" value="DART"/>
    <property type="match status" value="1"/>
</dbReference>
<dbReference type="EMBL" id="SDPM01000002">
    <property type="protein sequence ID" value="RXZ87417.1"/>
    <property type="molecule type" value="Genomic_DNA"/>
</dbReference>
<evidence type="ECO:0000313" key="9">
    <source>
        <dbReference type="EMBL" id="NYD66758.1"/>
    </source>
</evidence>
<keyword evidence="5 6" id="KW-0238">DNA-binding</keyword>
<evidence type="ECO:0000256" key="3">
    <source>
        <dbReference type="ARBA" id="ARBA00022679"/>
    </source>
</evidence>
<dbReference type="AlphaFoldDB" id="A0A4Q2M7W8"/>
<feature type="active site" evidence="6">
    <location>
        <position position="215"/>
    </location>
</feature>
<reference evidence="10 11" key="1">
    <citation type="submission" date="2019-01" db="EMBL/GenBank/DDBJ databases">
        <title>Agromyces.</title>
        <authorList>
            <person name="Li J."/>
        </authorList>
    </citation>
    <scope>NUCLEOTIDE SEQUENCE [LARGE SCALE GENOMIC DNA]</scope>
    <source>
        <strain evidence="10 11">DSM 23870</strain>
    </source>
</reference>
<keyword evidence="2 6" id="KW-0328">Glycosyltransferase</keyword>
<evidence type="ECO:0000313" key="11">
    <source>
        <dbReference type="Proteomes" id="UP000292686"/>
    </source>
</evidence>
<dbReference type="Proteomes" id="UP000581087">
    <property type="component" value="Unassembled WGS sequence"/>
</dbReference>
<dbReference type="RefSeq" id="WP_129173005.1">
    <property type="nucleotide sequence ID" value="NZ_JACCBI010000001.1"/>
</dbReference>
<comment type="catalytic activity">
    <reaction evidence="6">
        <text>a thymidine in DNA + NAD(+) = an N-(ADP-alpha-D-ribosyl)-thymidine in DNA + nicotinamide + H(+)</text>
        <dbReference type="Rhea" id="RHEA:71651"/>
        <dbReference type="Rhea" id="RHEA-COMP:13556"/>
        <dbReference type="Rhea" id="RHEA-COMP:18051"/>
        <dbReference type="ChEBI" id="CHEBI:15378"/>
        <dbReference type="ChEBI" id="CHEBI:17154"/>
        <dbReference type="ChEBI" id="CHEBI:57540"/>
        <dbReference type="ChEBI" id="CHEBI:137386"/>
        <dbReference type="ChEBI" id="CHEBI:191199"/>
    </reaction>
</comment>
<reference evidence="9 12" key="2">
    <citation type="submission" date="2020-07" db="EMBL/GenBank/DDBJ databases">
        <title>Sequencing the genomes of 1000 actinobacteria strains.</title>
        <authorList>
            <person name="Klenk H.-P."/>
        </authorList>
    </citation>
    <scope>NUCLEOTIDE SEQUENCE [LARGE SCALE GENOMIC DNA]</scope>
    <source>
        <strain evidence="9 12">DSM 23870</strain>
    </source>
</reference>
<gene>
    <name evidence="9" type="ORF">BJ972_001277</name>
    <name evidence="10" type="ORF">ESP50_05725</name>
</gene>
<evidence type="ECO:0000256" key="7">
    <source>
        <dbReference type="SAM" id="MobiDB-lite"/>
    </source>
</evidence>
<keyword evidence="1 6" id="KW-1277">Toxin-antitoxin system</keyword>
<feature type="domain" description="DarT" evidence="8">
    <location>
        <begin position="66"/>
        <end position="262"/>
    </location>
</feature>